<dbReference type="GeneID" id="32537634"/>
<dbReference type="Proteomes" id="UP001229773">
    <property type="component" value="Chromosome"/>
</dbReference>
<dbReference type="AlphaFoldDB" id="A0ABD7Z328"/>
<organism evidence="2 3">
    <name type="scientific">Snodgrassella alvi</name>
    <dbReference type="NCBI Taxonomy" id="1196083"/>
    <lineage>
        <taxon>Bacteria</taxon>
        <taxon>Pseudomonadati</taxon>
        <taxon>Pseudomonadota</taxon>
        <taxon>Betaproteobacteria</taxon>
        <taxon>Neisseriales</taxon>
        <taxon>Neisseriaceae</taxon>
        <taxon>Snodgrassella</taxon>
    </lineage>
</organism>
<evidence type="ECO:0000313" key="3">
    <source>
        <dbReference type="Proteomes" id="UP001229773"/>
    </source>
</evidence>
<dbReference type="NCBIfam" id="TIGR04141">
    <property type="entry name" value="TIGR04141 family sporadically distributed protein"/>
    <property type="match status" value="1"/>
</dbReference>
<evidence type="ECO:0000256" key="1">
    <source>
        <dbReference type="SAM" id="Coils"/>
    </source>
</evidence>
<name>A0ABD7Z328_9NEIS</name>
<proteinExistence type="predicted"/>
<evidence type="ECO:0000313" key="2">
    <source>
        <dbReference type="EMBL" id="WLS98878.1"/>
    </source>
</evidence>
<dbReference type="RefSeq" id="WP_025329817.1">
    <property type="nucleotide sequence ID" value="NZ_CP132375.1"/>
</dbReference>
<dbReference type="InterPro" id="IPR026487">
    <property type="entry name" value="CHP04141"/>
</dbReference>
<sequence>MKKYNLSILMLKENIESAEQAIDNNKNISYRDIPLNSGIGHLYFKSIQLNSPKWVSLFTSVIDDDLDELKNSSASAVFIIKSKNRFFALTFGHGKSLLQNDCYEENFGLRIALNTIDAEKLRNIDCEHLDRITRQERSQTNIETALPNFDIDIEQDLIKAITGKPNDEFLLGKRVYGKDNLKINISFSLEIIMPLLEELESLYQKDTYKENFGWFDNLKEVRDISLVNELNDQLVQKFKENDNLNNILLVIPDIVDWSNINGFRYAPSKQSPLFMDIDYESYKSFLDNKSIDITIETFKKRSIYIEWEGTSGNIKQWSVYKCIYCESSLNKKNYILNSGKWYQIDHNFNEELNKDLSKIPQANLNLPEYEINDRDEDGFNEQKYNSSICEKYKDFYLMDRELIIHGGQNSKVEFCDIYSSIDKRLIHVKYDSGSSNLNHLFSQGYISAELLLFDEKFREKVYRKLNGLYNLNDLENFSQNPNANEYEVIFAIASTKKTRSTELPLFSKISLRNIYKKLTKFGIRTSLKFIKVIK</sequence>
<protein>
    <submittedName>
        <fullName evidence="2">TIGR04141 family sporadically distributed protein</fullName>
    </submittedName>
</protein>
<gene>
    <name evidence="2" type="ORF">RAM05_02385</name>
</gene>
<keyword evidence="1" id="KW-0175">Coiled coil</keyword>
<accession>A0ABD7Z328</accession>
<dbReference type="Pfam" id="PF19614">
    <property type="entry name" value="DUF6119"/>
    <property type="match status" value="1"/>
</dbReference>
<reference evidence="2 3" key="1">
    <citation type="submission" date="2023-08" db="EMBL/GenBank/DDBJ databases">
        <title>Complete genome sequences of 12 bacterial strains from the honey bee gut, resolved with long-read nanopore sequencing.</title>
        <authorList>
            <person name="Kwong W.K."/>
            <person name="Acheampong S."/>
            <person name="Polat M.F."/>
        </authorList>
    </citation>
    <scope>NUCLEOTIDE SEQUENCE [LARGE SCALE GENOMIC DNA]</scope>
    <source>
        <strain evidence="3">wkB9</strain>
    </source>
</reference>
<dbReference type="EMBL" id="CP132375">
    <property type="protein sequence ID" value="WLS98878.1"/>
    <property type="molecule type" value="Genomic_DNA"/>
</dbReference>
<feature type="coiled-coil region" evidence="1">
    <location>
        <begin position="1"/>
        <end position="28"/>
    </location>
</feature>